<sequence length="347" mass="41151">MDSASETTEDIVTANGERIVEKIHGSKRGQPKDRRPVHDGRQNPAAGANPSFPPYEPSKPRVAQRRRSYTRLRPEVRMISDTESDLELPCRHQRPRATGIIHHDTSFPRRYPDSMHSPLTKLDLEILLQQKQIDRLEEDLHRFRLSREEKNRHLAEDGREFEDEISERLRRLNEWERKEARTTRAERRTEEQAKIRRLEKAELQAKRKGEIKAALREKEWKEMKKKVEEEETRRRIEKELRDEEFRRKSEERERLIQENRIRRAAVEDYKLAEEQRLLEEERQKRQLRKEYRAAIEAELGYSLEQVKDILAKAGGKKGQTQRRGRNKQISAAVHDAPSGDEADEEAP</sequence>
<dbReference type="AlphaFoldDB" id="A0A254TRD0"/>
<keyword evidence="3" id="KW-0808">Transferase</keyword>
<dbReference type="VEuPathDB" id="FungiDB:ASPNIDRAFT2_1165269"/>
<name>A0A254TRD0_ASPNG</name>
<feature type="region of interest" description="Disordered" evidence="2">
    <location>
        <begin position="1"/>
        <end position="71"/>
    </location>
</feature>
<protein>
    <submittedName>
        <fullName evidence="3">Acyl-coenzyme A:6-aminopenicillanic acid acyl-transferase family protein</fullName>
    </submittedName>
</protein>
<gene>
    <name evidence="3" type="ORF">CAN33_006360</name>
</gene>
<dbReference type="VEuPathDB" id="FungiDB:ATCC64974_55500"/>
<proteinExistence type="predicted"/>
<feature type="region of interest" description="Disordered" evidence="2">
    <location>
        <begin position="312"/>
        <end position="347"/>
    </location>
</feature>
<feature type="compositionally biased region" description="Acidic residues" evidence="2">
    <location>
        <begin position="338"/>
        <end position="347"/>
    </location>
</feature>
<evidence type="ECO:0000313" key="3">
    <source>
        <dbReference type="EMBL" id="TPR08873.1"/>
    </source>
</evidence>
<feature type="coiled-coil region" evidence="1">
    <location>
        <begin position="119"/>
        <end position="297"/>
    </location>
</feature>
<dbReference type="EMBL" id="NKJJ02000003">
    <property type="protein sequence ID" value="TPR08873.1"/>
    <property type="molecule type" value="Genomic_DNA"/>
</dbReference>
<evidence type="ECO:0000256" key="1">
    <source>
        <dbReference type="SAM" id="Coils"/>
    </source>
</evidence>
<keyword evidence="1" id="KW-0175">Coiled coil</keyword>
<reference evidence="4" key="1">
    <citation type="submission" date="2018-10" db="EMBL/GenBank/DDBJ databases">
        <title>FDA dAtabase for Regulatory Grade micrObial Sequences (FDA-ARGOS): Supporting development and validation of Infectious Disease Dx tests.</title>
        <authorList>
            <person name="Kerrigan L."/>
            <person name="Tallon L."/>
            <person name="Sadzewicz L."/>
            <person name="Sengamalay N."/>
            <person name="Ott S."/>
            <person name="Godinez A."/>
            <person name="Nagaraj S."/>
            <person name="Vavikolanu K."/>
            <person name="Nadendla S."/>
            <person name="George J."/>
            <person name="Sichtig H."/>
        </authorList>
    </citation>
    <scope>NUCLEOTIDE SEQUENCE [LARGE SCALE GENOMIC DNA]</scope>
    <source>
        <strain evidence="4">FDAARGOS_311</strain>
    </source>
</reference>
<accession>A0A254TRD0</accession>
<dbReference type="VEuPathDB" id="FungiDB:M747DRAFT_44465"/>
<dbReference type="VEuPathDB" id="FungiDB:An02g08770"/>
<evidence type="ECO:0000313" key="4">
    <source>
        <dbReference type="Proteomes" id="UP000197666"/>
    </source>
</evidence>
<dbReference type="Proteomes" id="UP000197666">
    <property type="component" value="Unassembled WGS sequence"/>
</dbReference>
<dbReference type="GO" id="GO:0016740">
    <property type="term" value="F:transferase activity"/>
    <property type="evidence" value="ECO:0007669"/>
    <property type="project" value="UniProtKB-KW"/>
</dbReference>
<comment type="caution">
    <text evidence="3">The sequence shown here is derived from an EMBL/GenBank/DDBJ whole genome shotgun (WGS) entry which is preliminary data.</text>
</comment>
<evidence type="ECO:0000256" key="2">
    <source>
        <dbReference type="SAM" id="MobiDB-lite"/>
    </source>
</evidence>
<organism evidence="3 4">
    <name type="scientific">Aspergillus niger</name>
    <dbReference type="NCBI Taxonomy" id="5061"/>
    <lineage>
        <taxon>Eukaryota</taxon>
        <taxon>Fungi</taxon>
        <taxon>Dikarya</taxon>
        <taxon>Ascomycota</taxon>
        <taxon>Pezizomycotina</taxon>
        <taxon>Eurotiomycetes</taxon>
        <taxon>Eurotiomycetidae</taxon>
        <taxon>Eurotiales</taxon>
        <taxon>Aspergillaceae</taxon>
        <taxon>Aspergillus</taxon>
        <taxon>Aspergillus subgen. Circumdati</taxon>
    </lineage>
</organism>
<feature type="compositionally biased region" description="Basic and acidic residues" evidence="2">
    <location>
        <begin position="18"/>
        <end position="41"/>
    </location>
</feature>